<protein>
    <submittedName>
        <fullName evidence="2">Uncharacterized protein</fullName>
    </submittedName>
</protein>
<comment type="caution">
    <text evidence="2">The sequence shown here is derived from an EMBL/GenBank/DDBJ whole genome shotgun (WGS) entry which is preliminary data.</text>
</comment>
<feature type="transmembrane region" description="Helical" evidence="1">
    <location>
        <begin position="16"/>
        <end position="36"/>
    </location>
</feature>
<keyword evidence="1" id="KW-0812">Transmembrane</keyword>
<feature type="transmembrane region" description="Helical" evidence="1">
    <location>
        <begin position="89"/>
        <end position="112"/>
    </location>
</feature>
<keyword evidence="3" id="KW-1185">Reference proteome</keyword>
<dbReference type="EMBL" id="ASPP01004786">
    <property type="protein sequence ID" value="ETO31661.1"/>
    <property type="molecule type" value="Genomic_DNA"/>
</dbReference>
<reference evidence="2 3" key="1">
    <citation type="journal article" date="2013" name="Curr. Biol.">
        <title>The Genome of the Foraminiferan Reticulomyxa filosa.</title>
        <authorList>
            <person name="Glockner G."/>
            <person name="Hulsmann N."/>
            <person name="Schleicher M."/>
            <person name="Noegel A.A."/>
            <person name="Eichinger L."/>
            <person name="Gallinger C."/>
            <person name="Pawlowski J."/>
            <person name="Sierra R."/>
            <person name="Euteneuer U."/>
            <person name="Pillet L."/>
            <person name="Moustafa A."/>
            <person name="Platzer M."/>
            <person name="Groth M."/>
            <person name="Szafranski K."/>
            <person name="Schliwa M."/>
        </authorList>
    </citation>
    <scope>NUCLEOTIDE SEQUENCE [LARGE SCALE GENOMIC DNA]</scope>
</reference>
<feature type="transmembrane region" description="Helical" evidence="1">
    <location>
        <begin position="289"/>
        <end position="313"/>
    </location>
</feature>
<organism evidence="2 3">
    <name type="scientific">Reticulomyxa filosa</name>
    <dbReference type="NCBI Taxonomy" id="46433"/>
    <lineage>
        <taxon>Eukaryota</taxon>
        <taxon>Sar</taxon>
        <taxon>Rhizaria</taxon>
        <taxon>Retaria</taxon>
        <taxon>Foraminifera</taxon>
        <taxon>Monothalamids</taxon>
        <taxon>Reticulomyxidae</taxon>
        <taxon>Reticulomyxa</taxon>
    </lineage>
</organism>
<accession>X6P093</accession>
<feature type="transmembrane region" description="Helical" evidence="1">
    <location>
        <begin position="132"/>
        <end position="151"/>
    </location>
</feature>
<keyword evidence="1" id="KW-0472">Membrane</keyword>
<dbReference type="Proteomes" id="UP000023152">
    <property type="component" value="Unassembled WGS sequence"/>
</dbReference>
<keyword evidence="1" id="KW-1133">Transmembrane helix</keyword>
<feature type="transmembrane region" description="Helical" evidence="1">
    <location>
        <begin position="253"/>
        <end position="277"/>
    </location>
</feature>
<proteinExistence type="predicted"/>
<sequence>MCQDFMGGDCRWKNNLFIACFTLSTLLVIPTMILFFHSTKNLIMLRKRHDFAPGIACLSYVTILTFVIDILCLYSTYTICLYDECVGLLSNIVLAYTLSLYLLGKILLYLLLIYRLHHTYERTVYTISNHTFAALFVCIVLAVIAFIGFNINMFSSQTKPDILKGNAPNIIQSTLKKKTSSFFFNFKKKGRKKLTVNSGDLAIYESGNTYNSDIERPKDMRRQPLMSASNEESTTANSLNVRQISLLHVMTRYTILCIVAMVSSITVVALLLVRFSLGWVQGKSKTSIQYFNVMTIIQMVDGIINCATVYMTFKFNEPYYHFFCRRCHNFCISKYLNVISTDIKGSS</sequence>
<gene>
    <name evidence="2" type="ORF">RFI_05458</name>
</gene>
<name>X6P093_RETFI</name>
<evidence type="ECO:0000313" key="3">
    <source>
        <dbReference type="Proteomes" id="UP000023152"/>
    </source>
</evidence>
<dbReference type="AlphaFoldDB" id="X6P093"/>
<evidence type="ECO:0000256" key="1">
    <source>
        <dbReference type="SAM" id="Phobius"/>
    </source>
</evidence>
<feature type="transmembrane region" description="Helical" evidence="1">
    <location>
        <begin position="57"/>
        <end position="77"/>
    </location>
</feature>
<evidence type="ECO:0000313" key="2">
    <source>
        <dbReference type="EMBL" id="ETO31661.1"/>
    </source>
</evidence>